<dbReference type="AlphaFoldDB" id="A0A2C9CMS4"/>
<protein>
    <submittedName>
        <fullName evidence="2">Uncharacterized protein</fullName>
    </submittedName>
</protein>
<proteinExistence type="predicted"/>
<evidence type="ECO:0000313" key="3">
    <source>
        <dbReference type="Proteomes" id="UP000220034"/>
    </source>
</evidence>
<gene>
    <name evidence="2" type="ORF">SAMN06273572_101462</name>
</gene>
<dbReference type="Proteomes" id="UP000220034">
    <property type="component" value="Unassembled WGS sequence"/>
</dbReference>
<keyword evidence="3" id="KW-1185">Reference proteome</keyword>
<dbReference type="RefSeq" id="WP_097928184.1">
    <property type="nucleotide sequence ID" value="NZ_OCTN01000001.1"/>
</dbReference>
<evidence type="ECO:0000313" key="2">
    <source>
        <dbReference type="EMBL" id="SOH92614.1"/>
    </source>
</evidence>
<keyword evidence="1" id="KW-0732">Signal</keyword>
<dbReference type="EMBL" id="OCTN01000001">
    <property type="protein sequence ID" value="SOH92614.1"/>
    <property type="molecule type" value="Genomic_DNA"/>
</dbReference>
<feature type="signal peptide" evidence="1">
    <location>
        <begin position="1"/>
        <end position="18"/>
    </location>
</feature>
<reference evidence="3" key="1">
    <citation type="submission" date="2017-09" db="EMBL/GenBank/DDBJ databases">
        <authorList>
            <person name="Varghese N."/>
            <person name="Submissions S."/>
        </authorList>
    </citation>
    <scope>NUCLEOTIDE SEQUENCE [LARGE SCALE GENOMIC DNA]</scope>
    <source>
        <strain evidence="3">C7</strain>
    </source>
</reference>
<evidence type="ECO:0000256" key="1">
    <source>
        <dbReference type="SAM" id="SignalP"/>
    </source>
</evidence>
<sequence>MKSLMSLSLIMVAGIAWVTGPDAPVEQPMPSFRLVPISSPGTPPLLQRGASFSTSWRPASASTYFGQAG</sequence>
<accession>A0A2C9CMS4</accession>
<feature type="chain" id="PRO_5012835703" evidence="1">
    <location>
        <begin position="19"/>
        <end position="69"/>
    </location>
</feature>
<organism evidence="2 3">
    <name type="scientific">Pontivivens marinum</name>
    <dbReference type="NCBI Taxonomy" id="1690039"/>
    <lineage>
        <taxon>Bacteria</taxon>
        <taxon>Pseudomonadati</taxon>
        <taxon>Pseudomonadota</taxon>
        <taxon>Alphaproteobacteria</taxon>
        <taxon>Rhodobacterales</taxon>
        <taxon>Paracoccaceae</taxon>
        <taxon>Pontivivens</taxon>
    </lineage>
</organism>
<name>A0A2C9CMS4_9RHOB</name>